<keyword evidence="9" id="KW-0328">Glycosyltransferase</keyword>
<protein>
    <recommendedName>
        <fullName evidence="7">adenine phosphoribosyltransferase</fullName>
        <ecNumber evidence="7">2.4.2.7</ecNumber>
    </recommendedName>
</protein>
<evidence type="ECO:0000256" key="11">
    <source>
        <dbReference type="ARBA" id="ARBA00022726"/>
    </source>
</evidence>
<evidence type="ECO:0000256" key="2">
    <source>
        <dbReference type="ARBA" id="ARBA00003968"/>
    </source>
</evidence>
<evidence type="ECO:0000256" key="8">
    <source>
        <dbReference type="ARBA" id="ARBA00022490"/>
    </source>
</evidence>
<comment type="function">
    <text evidence="2">Catalyzes a salvage reaction resulting in the formation of AMP, that is energically less costly than de novo synthesis.</text>
</comment>
<dbReference type="GeneID" id="80917507"/>
<comment type="catalytic activity">
    <reaction evidence="1">
        <text>AMP + diphosphate = 5-phospho-alpha-D-ribose 1-diphosphate + adenine</text>
        <dbReference type="Rhea" id="RHEA:16609"/>
        <dbReference type="ChEBI" id="CHEBI:16708"/>
        <dbReference type="ChEBI" id="CHEBI:33019"/>
        <dbReference type="ChEBI" id="CHEBI:58017"/>
        <dbReference type="ChEBI" id="CHEBI:456215"/>
        <dbReference type="EC" id="2.4.2.7"/>
    </reaction>
</comment>
<dbReference type="SUPFAM" id="SSF53271">
    <property type="entry name" value="PRTase-like"/>
    <property type="match status" value="1"/>
</dbReference>
<dbReference type="GO" id="GO:0006168">
    <property type="term" value="P:adenine salvage"/>
    <property type="evidence" value="ECO:0007669"/>
    <property type="project" value="TreeGrafter"/>
</dbReference>
<evidence type="ECO:0000256" key="9">
    <source>
        <dbReference type="ARBA" id="ARBA00022676"/>
    </source>
</evidence>
<evidence type="ECO:0000256" key="5">
    <source>
        <dbReference type="ARBA" id="ARBA00008391"/>
    </source>
</evidence>
<evidence type="ECO:0000256" key="10">
    <source>
        <dbReference type="ARBA" id="ARBA00022679"/>
    </source>
</evidence>
<comment type="similarity">
    <text evidence="5">Belongs to the purine/pyrimidine phosphoribosyltransferase family.</text>
</comment>
<sequence length="181" mass="19840">MSVSESHAKEMKSAFKRFTDFPLEGEQFEDFLPIIGSPVLFKKLINAFKTHLEEKFGKEKIDYIAGIEARGLLFGPSLALALGVGFVPIRRAGKLPGECATATFTKLDHQETFEMQVEAIPFDSNVVIVDDVLATGMSASATGDLIKHVGAHILEYDFVLTLDSLHGEEKLSAPIFSLLHS</sequence>
<evidence type="ECO:0000313" key="13">
    <source>
        <dbReference type="EMBL" id="CAI4038296.1"/>
    </source>
</evidence>
<keyword evidence="11" id="KW-0660">Purine salvage</keyword>
<comment type="pathway">
    <text evidence="4">Purine metabolism; AMP biosynthesis via salvage pathway; AMP from adenine: step 1/1.</text>
</comment>
<dbReference type="Pfam" id="PF00156">
    <property type="entry name" value="Pribosyltran"/>
    <property type="match status" value="1"/>
</dbReference>
<evidence type="ECO:0000256" key="1">
    <source>
        <dbReference type="ARBA" id="ARBA00000868"/>
    </source>
</evidence>
<dbReference type="EC" id="2.4.2.7" evidence="7"/>
<keyword evidence="8" id="KW-0963">Cytoplasm</keyword>
<evidence type="ECO:0000256" key="3">
    <source>
        <dbReference type="ARBA" id="ARBA00004496"/>
    </source>
</evidence>
<dbReference type="GO" id="GO:0002055">
    <property type="term" value="F:adenine binding"/>
    <property type="evidence" value="ECO:0007669"/>
    <property type="project" value="TreeGrafter"/>
</dbReference>
<comment type="subunit">
    <text evidence="6">Homodimer.</text>
</comment>
<dbReference type="GO" id="GO:0006166">
    <property type="term" value="P:purine ribonucleoside salvage"/>
    <property type="evidence" value="ECO:0007669"/>
    <property type="project" value="UniProtKB-KW"/>
</dbReference>
<dbReference type="InterPro" id="IPR000836">
    <property type="entry name" value="PRTase_dom"/>
</dbReference>
<dbReference type="Gene3D" id="3.40.50.2020">
    <property type="match status" value="1"/>
</dbReference>
<dbReference type="GO" id="GO:0016208">
    <property type="term" value="F:AMP binding"/>
    <property type="evidence" value="ECO:0007669"/>
    <property type="project" value="TreeGrafter"/>
</dbReference>
<dbReference type="InterPro" id="IPR050054">
    <property type="entry name" value="UPRTase/APRTase"/>
</dbReference>
<dbReference type="PANTHER" id="PTHR32315">
    <property type="entry name" value="ADENINE PHOSPHORIBOSYLTRANSFERASE"/>
    <property type="match status" value="1"/>
</dbReference>
<dbReference type="InterPro" id="IPR029057">
    <property type="entry name" value="PRTase-like"/>
</dbReference>
<feature type="domain" description="Phosphoribosyltransferase" evidence="12">
    <location>
        <begin position="46"/>
        <end position="176"/>
    </location>
</feature>
<dbReference type="EMBL" id="OX365760">
    <property type="protein sequence ID" value="CAI4038296.1"/>
    <property type="molecule type" value="Genomic_DNA"/>
</dbReference>
<reference evidence="13" key="1">
    <citation type="submission" date="2022-10" db="EMBL/GenBank/DDBJ databases">
        <authorList>
            <person name="Byrne P K."/>
        </authorList>
    </citation>
    <scope>NUCLEOTIDE SEQUENCE</scope>
    <source>
        <strain evidence="13">IFO1815</strain>
    </source>
</reference>
<proteinExistence type="inferred from homology"/>
<organism evidence="13 14">
    <name type="scientific">Saccharomyces mikatae IFO 1815</name>
    <dbReference type="NCBI Taxonomy" id="226126"/>
    <lineage>
        <taxon>Eukaryota</taxon>
        <taxon>Fungi</taxon>
        <taxon>Dikarya</taxon>
        <taxon>Ascomycota</taxon>
        <taxon>Saccharomycotina</taxon>
        <taxon>Saccharomycetes</taxon>
        <taxon>Saccharomycetales</taxon>
        <taxon>Saccharomycetaceae</taxon>
        <taxon>Saccharomyces</taxon>
    </lineage>
</organism>
<dbReference type="CDD" id="cd06223">
    <property type="entry name" value="PRTases_typeI"/>
    <property type="match status" value="1"/>
</dbReference>
<evidence type="ECO:0000259" key="12">
    <source>
        <dbReference type="Pfam" id="PF00156"/>
    </source>
</evidence>
<dbReference type="AlphaFoldDB" id="A0AA35NH42"/>
<dbReference type="FunFam" id="3.40.50.2020:FF:000004">
    <property type="entry name" value="Adenine phosphoribosyltransferase"/>
    <property type="match status" value="1"/>
</dbReference>
<evidence type="ECO:0000256" key="6">
    <source>
        <dbReference type="ARBA" id="ARBA00011738"/>
    </source>
</evidence>
<accession>A0AA35NH42</accession>
<dbReference type="NCBIfam" id="NF002636">
    <property type="entry name" value="PRK02304.1-5"/>
    <property type="match status" value="1"/>
</dbReference>
<dbReference type="Proteomes" id="UP001161438">
    <property type="component" value="Chromosome 4"/>
</dbReference>
<dbReference type="PANTHER" id="PTHR32315:SF3">
    <property type="entry name" value="ADENINE PHOSPHORIBOSYLTRANSFERASE"/>
    <property type="match status" value="1"/>
</dbReference>
<evidence type="ECO:0000256" key="7">
    <source>
        <dbReference type="ARBA" id="ARBA00011893"/>
    </source>
</evidence>
<evidence type="ECO:0000313" key="14">
    <source>
        <dbReference type="Proteomes" id="UP001161438"/>
    </source>
</evidence>
<keyword evidence="14" id="KW-1185">Reference proteome</keyword>
<dbReference type="GO" id="GO:0044209">
    <property type="term" value="P:AMP salvage"/>
    <property type="evidence" value="ECO:0007669"/>
    <property type="project" value="TreeGrafter"/>
</dbReference>
<dbReference type="GO" id="GO:0003999">
    <property type="term" value="F:adenine phosphoribosyltransferase activity"/>
    <property type="evidence" value="ECO:0007669"/>
    <property type="project" value="UniProtKB-EC"/>
</dbReference>
<name>A0AA35NH42_SACMI</name>
<keyword evidence="10" id="KW-0808">Transferase</keyword>
<gene>
    <name evidence="13" type="primary">SMKI04G6380</name>
    <name evidence="13" type="ORF">SMKI_04G6380</name>
</gene>
<dbReference type="RefSeq" id="XP_056081411.1">
    <property type="nucleotide sequence ID" value="XM_056221640.1"/>
</dbReference>
<comment type="subcellular location">
    <subcellularLocation>
        <location evidence="3">Cytoplasm</location>
    </subcellularLocation>
</comment>
<dbReference type="GO" id="GO:0005737">
    <property type="term" value="C:cytoplasm"/>
    <property type="evidence" value="ECO:0007669"/>
    <property type="project" value="UniProtKB-SubCell"/>
</dbReference>
<evidence type="ECO:0000256" key="4">
    <source>
        <dbReference type="ARBA" id="ARBA00004659"/>
    </source>
</evidence>